<dbReference type="InterPro" id="IPR029000">
    <property type="entry name" value="Cyclophilin-like_dom_sf"/>
</dbReference>
<evidence type="ECO:0000313" key="6">
    <source>
        <dbReference type="Proteomes" id="UP001491310"/>
    </source>
</evidence>
<dbReference type="PANTHER" id="PTHR47318">
    <property type="entry name" value="PEPTIDYL-PROLYL CIS-TRANS ISOMERASE CYP37, CHLOROPLASTIC"/>
    <property type="match status" value="1"/>
</dbReference>
<evidence type="ECO:0000256" key="3">
    <source>
        <dbReference type="SAM" id="Phobius"/>
    </source>
</evidence>
<dbReference type="InterPro" id="IPR044259">
    <property type="entry name" value="CYP37-like"/>
</dbReference>
<name>A0ABR2YJI5_9CHLO</name>
<gene>
    <name evidence="5" type="ORF">WJX75_006061</name>
</gene>
<dbReference type="EMBL" id="JALJOT010000010">
    <property type="protein sequence ID" value="KAK9906682.1"/>
    <property type="molecule type" value="Genomic_DNA"/>
</dbReference>
<keyword evidence="6" id="KW-1185">Reference proteome</keyword>
<accession>A0ABR2YJI5</accession>
<dbReference type="InterPro" id="IPR002130">
    <property type="entry name" value="Cyclophilin-type_PPIase_dom"/>
</dbReference>
<dbReference type="InterPro" id="IPR023222">
    <property type="entry name" value="PsbQ-like_dom_sf"/>
</dbReference>
<feature type="compositionally biased region" description="Basic and acidic residues" evidence="2">
    <location>
        <begin position="1"/>
        <end position="28"/>
    </location>
</feature>
<protein>
    <recommendedName>
        <fullName evidence="4">PPIase cyclophilin-type domain-containing protein</fullName>
    </recommendedName>
</protein>
<feature type="transmembrane region" description="Helical" evidence="3">
    <location>
        <begin position="206"/>
        <end position="225"/>
    </location>
</feature>
<dbReference type="SUPFAM" id="SSF50891">
    <property type="entry name" value="Cyclophilin-like"/>
    <property type="match status" value="1"/>
</dbReference>
<dbReference type="Pfam" id="PF00160">
    <property type="entry name" value="Pro_isomerase"/>
    <property type="match status" value="1"/>
</dbReference>
<evidence type="ECO:0000256" key="1">
    <source>
        <dbReference type="ARBA" id="ARBA00023078"/>
    </source>
</evidence>
<dbReference type="Gene3D" id="2.40.100.10">
    <property type="entry name" value="Cyclophilin-like"/>
    <property type="match status" value="1"/>
</dbReference>
<keyword evidence="1" id="KW-0793">Thylakoid</keyword>
<evidence type="ECO:0000259" key="4">
    <source>
        <dbReference type="PROSITE" id="PS50072"/>
    </source>
</evidence>
<evidence type="ECO:0000256" key="2">
    <source>
        <dbReference type="SAM" id="MobiDB-lite"/>
    </source>
</evidence>
<keyword evidence="3" id="KW-1133">Transmembrane helix</keyword>
<dbReference type="Pfam" id="PF21329">
    <property type="entry name" value="CYP38_PsbQ-like"/>
    <property type="match status" value="1"/>
</dbReference>
<feature type="domain" description="PPIase cyclophilin-type" evidence="4">
    <location>
        <begin position="504"/>
        <end position="672"/>
    </location>
</feature>
<proteinExistence type="predicted"/>
<comment type="caution">
    <text evidence="5">The sequence shown here is derived from an EMBL/GenBank/DDBJ whole genome shotgun (WGS) entry which is preliminary data.</text>
</comment>
<feature type="transmembrane region" description="Helical" evidence="3">
    <location>
        <begin position="72"/>
        <end position="91"/>
    </location>
</feature>
<feature type="region of interest" description="Disordered" evidence="2">
    <location>
        <begin position="1"/>
        <end position="49"/>
    </location>
</feature>
<dbReference type="Gene3D" id="1.10.3460.10">
    <property type="entry name" value="Chlorophyll a/b binding protein domain"/>
    <property type="match status" value="1"/>
</dbReference>
<dbReference type="PROSITE" id="PS50072">
    <property type="entry name" value="CSA_PPIASE_2"/>
    <property type="match status" value="1"/>
</dbReference>
<dbReference type="PANTHER" id="PTHR47318:SF1">
    <property type="entry name" value="PEPTIDYL-PROLYL CIS-TRANS ISOMERASE CYP37, CHLOROPLASTIC"/>
    <property type="match status" value="1"/>
</dbReference>
<dbReference type="Gene3D" id="1.20.120.290">
    <property type="entry name" value="Oxygen-evolving enhancer protein 3 (PsbQ), four-helix up-down bundle"/>
    <property type="match status" value="1"/>
</dbReference>
<evidence type="ECO:0000313" key="5">
    <source>
        <dbReference type="EMBL" id="KAK9906682.1"/>
    </source>
</evidence>
<reference evidence="5 6" key="1">
    <citation type="journal article" date="2024" name="Nat. Commun.">
        <title>Phylogenomics reveals the evolutionary origins of lichenization in chlorophyte algae.</title>
        <authorList>
            <person name="Puginier C."/>
            <person name="Libourel C."/>
            <person name="Otte J."/>
            <person name="Skaloud P."/>
            <person name="Haon M."/>
            <person name="Grisel S."/>
            <person name="Petersen M."/>
            <person name="Berrin J.G."/>
            <person name="Delaux P.M."/>
            <person name="Dal Grande F."/>
            <person name="Keller J."/>
        </authorList>
    </citation>
    <scope>NUCLEOTIDE SEQUENCE [LARGE SCALE GENOMIC DNA]</scope>
    <source>
        <strain evidence="5 6">SAG 216-7</strain>
    </source>
</reference>
<keyword evidence="3" id="KW-0472">Membrane</keyword>
<feature type="transmembrane region" description="Helical" evidence="3">
    <location>
        <begin position="97"/>
        <end position="117"/>
    </location>
</feature>
<sequence>MNRMVVRAEMRDQGDQKVMEPGTVDRSKISNIEAGNLSNENAERRADAGSDQPFTSLQAFDGVAPETINSRLAMLGVTSALAAEFASGIGIKEQVATAPLSIAAVFILISLASYIPIVRGFTRKEPFANAFWSPKAENYNGRLAMIGFTAILVTEALSGKTVPEFWNLPHGTINAQIVNNAVVGKPDAVLSIRHAIPGMTKSRNGLLAGGLVILISAAALFPYYLAKPSGGIRIDPNKPLAQSTAVRGPYINSGSRDIGAPADEKRQKMQALRIGSTTQKSADASSADKQQAIRVCTAGQQAFAAMLAALQLGAAPLAAELVLPGTAAAVLNSPNARIARSADAALRRAIPAFNSDVREVQTKLENVAFKLRIPQRKPWQSMADDVGAAAAVMAAPDKVMYGVPKGKEGTAQELNSSISSGLRGVLGAIDAKDADKVSRRVADVLKDVASLEILQAPGLSFIVPDQFSSQPRLTGRATVEIVLERNGDDSAFVDQKGGGPVRQARLGITLDGYSAPLTAGNMAANFQDGIYNGTKLNASYASVLAGAGTLPGKLVPLEILPLGEFDPVYRSTLDVQSGELPVLPLSIYGAVAMAHAQPDEAPIPDGYSAADEFFIYKFSKEQAGLSGLAFDEGIFGVCGYVTEGLELVPQLQSGDVIVSSRIVDGGEHLVRP</sequence>
<dbReference type="InterPro" id="IPR048563">
    <property type="entry name" value="CYP38_PsbQ-like"/>
</dbReference>
<dbReference type="Proteomes" id="UP001491310">
    <property type="component" value="Unassembled WGS sequence"/>
</dbReference>
<keyword evidence="3" id="KW-0812">Transmembrane</keyword>
<organism evidence="5 6">
    <name type="scientific">Coccomyxa subellipsoidea</name>
    <dbReference type="NCBI Taxonomy" id="248742"/>
    <lineage>
        <taxon>Eukaryota</taxon>
        <taxon>Viridiplantae</taxon>
        <taxon>Chlorophyta</taxon>
        <taxon>core chlorophytes</taxon>
        <taxon>Trebouxiophyceae</taxon>
        <taxon>Trebouxiophyceae incertae sedis</taxon>
        <taxon>Coccomyxaceae</taxon>
        <taxon>Coccomyxa</taxon>
    </lineage>
</organism>
<dbReference type="SUPFAM" id="SSF103511">
    <property type="entry name" value="Chlorophyll a-b binding protein"/>
    <property type="match status" value="1"/>
</dbReference>